<keyword evidence="3" id="KW-1185">Reference proteome</keyword>
<dbReference type="Proteomes" id="UP000000311">
    <property type="component" value="Unassembled WGS sequence"/>
</dbReference>
<proteinExistence type="predicted"/>
<feature type="compositionally biased region" description="Acidic residues" evidence="1">
    <location>
        <begin position="8"/>
        <end position="24"/>
    </location>
</feature>
<name>E2AZN8_CAMFO</name>
<organism evidence="3">
    <name type="scientific">Camponotus floridanus</name>
    <name type="common">Florida carpenter ant</name>
    <dbReference type="NCBI Taxonomy" id="104421"/>
    <lineage>
        <taxon>Eukaryota</taxon>
        <taxon>Metazoa</taxon>
        <taxon>Ecdysozoa</taxon>
        <taxon>Arthropoda</taxon>
        <taxon>Hexapoda</taxon>
        <taxon>Insecta</taxon>
        <taxon>Pterygota</taxon>
        <taxon>Neoptera</taxon>
        <taxon>Endopterygota</taxon>
        <taxon>Hymenoptera</taxon>
        <taxon>Apocrita</taxon>
        <taxon>Aculeata</taxon>
        <taxon>Formicoidea</taxon>
        <taxon>Formicidae</taxon>
        <taxon>Formicinae</taxon>
        <taxon>Camponotus</taxon>
    </lineage>
</organism>
<protein>
    <submittedName>
        <fullName evidence="2">Uncharacterized protein</fullName>
    </submittedName>
</protein>
<dbReference type="InParanoid" id="E2AZN8"/>
<gene>
    <name evidence="2" type="ORF">EAG_05822</name>
</gene>
<sequence>MEGLQWKEEEEDEGKEEEEEEEEEIKVKNDDAVVREGYIEETAVRRKVTRGLRDKRESASKKRKVENERGRNGREFWWRGSDLSDATAGSKLDILPPESALFSTNYFYLWLHDGYSESVDKQNRCKWIWQPLRRNAQYLRRHSIGRQEQVRPVENKSSGRQTDAKVIHYEKQASLRKARAKHDGTAQVLCHTARVNPASLMRLYITLCESRGLTAFYTYAFVPMTSLKYRWLLLGEHIGKKVKEEKRDVEKKESPGARASSHTSLRMGLQVRRETGASPRIAVRSGYIRYRSALLRALLPGGIGAEEPVQKEDAVVNIRAPNNAGSEREQTTTTAARPVMKDILVN</sequence>
<feature type="compositionally biased region" description="Basic and acidic residues" evidence="1">
    <location>
        <begin position="245"/>
        <end position="255"/>
    </location>
</feature>
<dbReference type="AlphaFoldDB" id="E2AZN8"/>
<reference evidence="2 3" key="1">
    <citation type="journal article" date="2010" name="Science">
        <title>Genomic comparison of the ants Camponotus floridanus and Harpegnathos saltator.</title>
        <authorList>
            <person name="Bonasio R."/>
            <person name="Zhang G."/>
            <person name="Ye C."/>
            <person name="Mutti N.S."/>
            <person name="Fang X."/>
            <person name="Qin N."/>
            <person name="Donahue G."/>
            <person name="Yang P."/>
            <person name="Li Q."/>
            <person name="Li C."/>
            <person name="Zhang P."/>
            <person name="Huang Z."/>
            <person name="Berger S.L."/>
            <person name="Reinberg D."/>
            <person name="Wang J."/>
            <person name="Liebig J."/>
        </authorList>
    </citation>
    <scope>NUCLEOTIDE SEQUENCE [LARGE SCALE GENOMIC DNA]</scope>
    <source>
        <strain evidence="3">C129</strain>
    </source>
</reference>
<dbReference type="EMBL" id="GL444275">
    <property type="protein sequence ID" value="EFN61097.1"/>
    <property type="molecule type" value="Genomic_DNA"/>
</dbReference>
<accession>E2AZN8</accession>
<evidence type="ECO:0000313" key="2">
    <source>
        <dbReference type="EMBL" id="EFN61097.1"/>
    </source>
</evidence>
<feature type="region of interest" description="Disordered" evidence="1">
    <location>
        <begin position="1"/>
        <end position="28"/>
    </location>
</feature>
<evidence type="ECO:0000256" key="1">
    <source>
        <dbReference type="SAM" id="MobiDB-lite"/>
    </source>
</evidence>
<evidence type="ECO:0000313" key="3">
    <source>
        <dbReference type="Proteomes" id="UP000000311"/>
    </source>
</evidence>
<feature type="region of interest" description="Disordered" evidence="1">
    <location>
        <begin position="245"/>
        <end position="265"/>
    </location>
</feature>